<reference evidence="2 3" key="1">
    <citation type="journal article" date="2011" name="J. Bacteriol.">
        <title>Complete genome sequence of Polymorphum gilvum SL003B-26A1T, a crude oil-degrading bacterium from oil-polluted saline soil.</title>
        <authorList>
            <person name="Li S.G."/>
            <person name="Tang Y.Q."/>
            <person name="Nie Y."/>
            <person name="Cai M."/>
            <person name="Wu X.L."/>
        </authorList>
    </citation>
    <scope>NUCLEOTIDE SEQUENCE [LARGE SCALE GENOMIC DNA]</scope>
    <source>
        <strain evidence="3">LMG 25793 / CGMCC 1.9160 / SL003B-26A1</strain>
    </source>
</reference>
<protein>
    <submittedName>
        <fullName evidence="2">Uncharacterized protein</fullName>
    </submittedName>
</protein>
<dbReference type="RefSeq" id="WP_013653348.1">
    <property type="nucleotide sequence ID" value="NC_015259.1"/>
</dbReference>
<dbReference type="OrthoDB" id="7866748at2"/>
<name>F2J492_POLGS</name>
<keyword evidence="1" id="KW-0812">Transmembrane</keyword>
<dbReference type="HOGENOM" id="CLU_2287826_0_0_5"/>
<proteinExistence type="predicted"/>
<evidence type="ECO:0000313" key="3">
    <source>
        <dbReference type="Proteomes" id="UP000008130"/>
    </source>
</evidence>
<dbReference type="Proteomes" id="UP000008130">
    <property type="component" value="Chromosome"/>
</dbReference>
<keyword evidence="1" id="KW-0472">Membrane</keyword>
<organism evidence="2 3">
    <name type="scientific">Polymorphum gilvum (strain LMG 25793 / CGMCC 1.9160 / SL003B-26A1)</name>
    <dbReference type="NCBI Taxonomy" id="991905"/>
    <lineage>
        <taxon>Bacteria</taxon>
        <taxon>Pseudomonadati</taxon>
        <taxon>Pseudomonadota</taxon>
        <taxon>Alphaproteobacteria</taxon>
        <taxon>Rhodobacterales</taxon>
        <taxon>Paracoccaceae</taxon>
        <taxon>Polymorphum</taxon>
    </lineage>
</organism>
<accession>F2J492</accession>
<keyword evidence="1" id="KW-1133">Transmembrane helix</keyword>
<evidence type="ECO:0000256" key="1">
    <source>
        <dbReference type="SAM" id="Phobius"/>
    </source>
</evidence>
<dbReference type="KEGG" id="pgv:SL003B_2611"/>
<sequence length="111" mass="11632">MTGLSETWDSLFGLAGLANPVAFLIGCGLGWYADQKVKIAIAAFAAAVLSLFFDAAVRSSGMTALAPYDVGALAAFPFRLLAGAIGASLLYLLRHRILRRGGEKNGSRSEP</sequence>
<gene>
    <name evidence="2" type="ordered locus">SL003B_2611</name>
</gene>
<feature type="transmembrane region" description="Helical" evidence="1">
    <location>
        <begin position="70"/>
        <end position="93"/>
    </location>
</feature>
<dbReference type="eggNOG" id="ENOG5033JY2">
    <property type="taxonomic scope" value="Bacteria"/>
</dbReference>
<dbReference type="AlphaFoldDB" id="F2J492"/>
<feature type="transmembrane region" description="Helical" evidence="1">
    <location>
        <begin position="39"/>
        <end position="58"/>
    </location>
</feature>
<evidence type="ECO:0000313" key="2">
    <source>
        <dbReference type="EMBL" id="ADZ71034.1"/>
    </source>
</evidence>
<dbReference type="EMBL" id="CP002568">
    <property type="protein sequence ID" value="ADZ71034.1"/>
    <property type="molecule type" value="Genomic_DNA"/>
</dbReference>
<keyword evidence="3" id="KW-1185">Reference proteome</keyword>
<feature type="transmembrane region" description="Helical" evidence="1">
    <location>
        <begin position="12"/>
        <end position="32"/>
    </location>
</feature>